<feature type="transmembrane region" description="Helical" evidence="20">
    <location>
        <begin position="587"/>
        <end position="610"/>
    </location>
</feature>
<dbReference type="InterPro" id="IPR013210">
    <property type="entry name" value="LRR_N_plant-typ"/>
</dbReference>
<dbReference type="InterPro" id="IPR011009">
    <property type="entry name" value="Kinase-like_dom_sf"/>
</dbReference>
<dbReference type="InterPro" id="IPR008266">
    <property type="entry name" value="Tyr_kinase_AS"/>
</dbReference>
<dbReference type="Proteomes" id="UP001642360">
    <property type="component" value="Unassembled WGS sequence"/>
</dbReference>
<name>A0ABC8R9L9_9AQUA</name>
<dbReference type="GO" id="GO:0016020">
    <property type="term" value="C:membrane"/>
    <property type="evidence" value="ECO:0007669"/>
    <property type="project" value="UniProtKB-SubCell"/>
</dbReference>
<keyword evidence="7 20" id="KW-0812">Transmembrane</keyword>
<keyword evidence="3" id="KW-0723">Serine/threonine-protein kinase</keyword>
<comment type="catalytic activity">
    <reaction evidence="18">
        <text>L-seryl-[protein] + ATP = O-phospho-L-seryl-[protein] + ADP + H(+)</text>
        <dbReference type="Rhea" id="RHEA:17989"/>
        <dbReference type="Rhea" id="RHEA-COMP:9863"/>
        <dbReference type="Rhea" id="RHEA-COMP:11604"/>
        <dbReference type="ChEBI" id="CHEBI:15378"/>
        <dbReference type="ChEBI" id="CHEBI:29999"/>
        <dbReference type="ChEBI" id="CHEBI:30616"/>
        <dbReference type="ChEBI" id="CHEBI:83421"/>
        <dbReference type="ChEBI" id="CHEBI:456216"/>
        <dbReference type="EC" id="2.7.11.1"/>
    </reaction>
</comment>
<evidence type="ECO:0000256" key="12">
    <source>
        <dbReference type="ARBA" id="ARBA00022840"/>
    </source>
</evidence>
<evidence type="ECO:0000256" key="15">
    <source>
        <dbReference type="ARBA" id="ARBA00023170"/>
    </source>
</evidence>
<evidence type="ECO:0000256" key="21">
    <source>
        <dbReference type="SAM" id="SignalP"/>
    </source>
</evidence>
<dbReference type="Pfam" id="PF08263">
    <property type="entry name" value="LRRNT_2"/>
    <property type="match status" value="1"/>
</dbReference>
<evidence type="ECO:0000256" key="4">
    <source>
        <dbReference type="ARBA" id="ARBA00022553"/>
    </source>
</evidence>
<comment type="subcellular location">
    <subcellularLocation>
        <location evidence="1">Membrane</location>
        <topology evidence="1">Single-pass type I membrane protein</topology>
    </subcellularLocation>
</comment>
<feature type="chain" id="PRO_5044830279" description="non-specific serine/threonine protein kinase" evidence="21">
    <location>
        <begin position="26"/>
        <end position="921"/>
    </location>
</feature>
<dbReference type="FunFam" id="3.80.10.10:FF:000383">
    <property type="entry name" value="Leucine-rich repeat receptor protein kinase EMS1"/>
    <property type="match status" value="1"/>
</dbReference>
<keyword evidence="12 19" id="KW-0067">ATP-binding</keyword>
<dbReference type="SUPFAM" id="SSF56112">
    <property type="entry name" value="Protein kinase-like (PK-like)"/>
    <property type="match status" value="1"/>
</dbReference>
<accession>A0ABC8R9L9</accession>
<keyword evidence="11" id="KW-0418">Kinase</keyword>
<evidence type="ECO:0000256" key="9">
    <source>
        <dbReference type="ARBA" id="ARBA00022737"/>
    </source>
</evidence>
<dbReference type="EMBL" id="CAUOFW020001136">
    <property type="protein sequence ID" value="CAK9141442.1"/>
    <property type="molecule type" value="Genomic_DNA"/>
</dbReference>
<keyword evidence="5" id="KW-0433">Leucine-rich repeat</keyword>
<keyword evidence="13 20" id="KW-1133">Transmembrane helix</keyword>
<dbReference type="GO" id="GO:0004674">
    <property type="term" value="F:protein serine/threonine kinase activity"/>
    <property type="evidence" value="ECO:0007669"/>
    <property type="project" value="UniProtKB-KW"/>
</dbReference>
<dbReference type="SMART" id="SM00369">
    <property type="entry name" value="LRR_TYP"/>
    <property type="match status" value="8"/>
</dbReference>
<dbReference type="PROSITE" id="PS00107">
    <property type="entry name" value="PROTEIN_KINASE_ATP"/>
    <property type="match status" value="1"/>
</dbReference>
<keyword evidence="10 19" id="KW-0547">Nucleotide-binding</keyword>
<evidence type="ECO:0000256" key="16">
    <source>
        <dbReference type="ARBA" id="ARBA00023180"/>
    </source>
</evidence>
<dbReference type="InterPro" id="IPR000719">
    <property type="entry name" value="Prot_kinase_dom"/>
</dbReference>
<keyword evidence="16" id="KW-0325">Glycoprotein</keyword>
<dbReference type="Pfam" id="PF00069">
    <property type="entry name" value="Pkinase"/>
    <property type="match status" value="1"/>
</dbReference>
<evidence type="ECO:0000256" key="2">
    <source>
        <dbReference type="ARBA" id="ARBA00012513"/>
    </source>
</evidence>
<dbReference type="PANTHER" id="PTHR48056:SF42">
    <property type="entry name" value="MDIS1-INTERACTING RECEPTOR LIKE KINASE 2-LIKE"/>
    <property type="match status" value="1"/>
</dbReference>
<evidence type="ECO:0000256" key="18">
    <source>
        <dbReference type="ARBA" id="ARBA00048679"/>
    </source>
</evidence>
<comment type="catalytic activity">
    <reaction evidence="17">
        <text>L-threonyl-[protein] + ATP = O-phospho-L-threonyl-[protein] + ADP + H(+)</text>
        <dbReference type="Rhea" id="RHEA:46608"/>
        <dbReference type="Rhea" id="RHEA-COMP:11060"/>
        <dbReference type="Rhea" id="RHEA-COMP:11605"/>
        <dbReference type="ChEBI" id="CHEBI:15378"/>
        <dbReference type="ChEBI" id="CHEBI:30013"/>
        <dbReference type="ChEBI" id="CHEBI:30616"/>
        <dbReference type="ChEBI" id="CHEBI:61977"/>
        <dbReference type="ChEBI" id="CHEBI:456216"/>
        <dbReference type="EC" id="2.7.11.1"/>
    </reaction>
</comment>
<proteinExistence type="predicted"/>
<evidence type="ECO:0000256" key="13">
    <source>
        <dbReference type="ARBA" id="ARBA00022989"/>
    </source>
</evidence>
<evidence type="ECO:0000256" key="19">
    <source>
        <dbReference type="PROSITE-ProRule" id="PRU10141"/>
    </source>
</evidence>
<dbReference type="FunFam" id="3.30.200.20:FF:000309">
    <property type="entry name" value="Leucine-rich repeat receptor protein kinase MSP1"/>
    <property type="match status" value="1"/>
</dbReference>
<evidence type="ECO:0000256" key="6">
    <source>
        <dbReference type="ARBA" id="ARBA00022679"/>
    </source>
</evidence>
<dbReference type="PANTHER" id="PTHR48056">
    <property type="entry name" value="LRR RECEPTOR-LIKE SERINE/THREONINE-PROTEIN KINASE-RELATED"/>
    <property type="match status" value="1"/>
</dbReference>
<keyword evidence="14 20" id="KW-0472">Membrane</keyword>
<protein>
    <recommendedName>
        <fullName evidence="2">non-specific serine/threonine protein kinase</fullName>
        <ecNumber evidence="2">2.7.11.1</ecNumber>
    </recommendedName>
</protein>
<dbReference type="AlphaFoldDB" id="A0ABC8R9L9"/>
<keyword evidence="15" id="KW-0675">Receptor</keyword>
<dbReference type="GO" id="GO:0051707">
    <property type="term" value="P:response to other organism"/>
    <property type="evidence" value="ECO:0007669"/>
    <property type="project" value="UniProtKB-ARBA"/>
</dbReference>
<evidence type="ECO:0000256" key="8">
    <source>
        <dbReference type="ARBA" id="ARBA00022729"/>
    </source>
</evidence>
<dbReference type="InterPro" id="IPR050647">
    <property type="entry name" value="Plant_LRR-RLKs"/>
</dbReference>
<gene>
    <name evidence="23" type="ORF">ILEXP_LOCUS9026</name>
</gene>
<evidence type="ECO:0000256" key="5">
    <source>
        <dbReference type="ARBA" id="ARBA00022614"/>
    </source>
</evidence>
<dbReference type="Gene3D" id="1.10.510.10">
    <property type="entry name" value="Transferase(Phosphotransferase) domain 1"/>
    <property type="match status" value="1"/>
</dbReference>
<evidence type="ECO:0000256" key="3">
    <source>
        <dbReference type="ARBA" id="ARBA00022527"/>
    </source>
</evidence>
<dbReference type="FunFam" id="3.80.10.10:FF:000177">
    <property type="entry name" value="Leucine-rich repeat receptor-like serine/threonine-protein kinase At1g17230"/>
    <property type="match status" value="1"/>
</dbReference>
<dbReference type="Pfam" id="PF13855">
    <property type="entry name" value="LRR_8"/>
    <property type="match status" value="1"/>
</dbReference>
<reference evidence="23 24" key="1">
    <citation type="submission" date="2024-02" db="EMBL/GenBank/DDBJ databases">
        <authorList>
            <person name="Vignale AGUSTIN F."/>
            <person name="Sosa J E."/>
            <person name="Modenutti C."/>
        </authorList>
    </citation>
    <scope>NUCLEOTIDE SEQUENCE [LARGE SCALE GENOMIC DNA]</scope>
</reference>
<dbReference type="Gene3D" id="3.30.200.20">
    <property type="entry name" value="Phosphorylase Kinase, domain 1"/>
    <property type="match status" value="1"/>
</dbReference>
<keyword evidence="6" id="KW-0808">Transferase</keyword>
<dbReference type="InterPro" id="IPR017441">
    <property type="entry name" value="Protein_kinase_ATP_BS"/>
</dbReference>
<evidence type="ECO:0000256" key="11">
    <source>
        <dbReference type="ARBA" id="ARBA00022777"/>
    </source>
</evidence>
<evidence type="ECO:0000256" key="1">
    <source>
        <dbReference type="ARBA" id="ARBA00004479"/>
    </source>
</evidence>
<dbReference type="InterPro" id="IPR003591">
    <property type="entry name" value="Leu-rich_rpt_typical-subtyp"/>
</dbReference>
<dbReference type="InterPro" id="IPR032675">
    <property type="entry name" value="LRR_dom_sf"/>
</dbReference>
<feature type="signal peptide" evidence="21">
    <location>
        <begin position="1"/>
        <end position="25"/>
    </location>
</feature>
<sequence>MAISRNYLFLSLLVVGLVLIPSSTAQPDQKTQAQALLKWKQSLVNQTILQSSWVISENTTDPNSTAITPCKWLGITCNEAGNIIGINLAFYGVQGTLHHFDFSSFPNLIRLDLQENRLSSIIPIEIGMLSNLEILDLSTNFLNGSLPISLSNLTKLLELDLSRNELTGELPPGLFPGGTDMPKTGLFSLQRLHVQETMLGGHIPSELGNMKDLVALVFDGNNFFGPIPPSLGNLSQLQTLRLNENQFSGHIPPSFGNLRKLTDLRLFINNFSGSLPEEIGNFSSLVVLHLAENNFSGHLPQQVCKGGKLVNFTAAYNNFTGPIPISLKNCPSLFRVRLEYNQITGNLGQDFGIYPNLTYIDLSYNRLEGNLSSNWGKSRNLTVLSIAGNMITGKIPKEIDELNKLVVLDLSSNQLSGEIPPQLGNLSALSSIILNDNSFSDHIPPDIGVLSNLQHLHLSSNMLIGPIPDQIGDCFRLLSLNLSDNRLNGTIPDKIGNLDALQNFLDLSYNLLSGEIPPQLGDLKALENLNLSHNNLTGRVPNSLGGMVSLLDINLSYNEDLCGEIHGLRPCDETFLKKSASNKRQKLLTIVLPTTGSLFITIVITVLYLCKNLRNRQEDESPLMREKLFYICNFDGNFVYEDIINATNDFNDLHCIGAGGSAKVYKAELQSGQVLAVKKLISPTEGIESFKNEIEKLTEIRHRNIVKLYGYCFDERNHVLIYEFMERGSLAENLSSEKGAKELDWAKRVKIVKGVAYALSYLHHDCVPLIIHRDISSKNVLLNSELEARVSDFGTARFLKSDASNWTTVAGTYGYIAPEFSYTMAVTEKCDVYSFGVLVLEVLMGTHPGEVISSMNSSSLGQGIKLEDVLDHRLSFPVNQKIEDDLNAILKLSQLCLCADPKTRPTMHDVSLLLEIRTGHN</sequence>
<dbReference type="PRINTS" id="PR00019">
    <property type="entry name" value="LEURICHRPT"/>
</dbReference>
<keyword evidence="8 21" id="KW-0732">Signal</keyword>
<comment type="caution">
    <text evidence="23">The sequence shown here is derived from an EMBL/GenBank/DDBJ whole genome shotgun (WGS) entry which is preliminary data.</text>
</comment>
<dbReference type="EC" id="2.7.11.1" evidence="2"/>
<keyword evidence="24" id="KW-1185">Reference proteome</keyword>
<evidence type="ECO:0000256" key="10">
    <source>
        <dbReference type="ARBA" id="ARBA00022741"/>
    </source>
</evidence>
<feature type="binding site" evidence="19">
    <location>
        <position position="679"/>
    </location>
    <ligand>
        <name>ATP</name>
        <dbReference type="ChEBI" id="CHEBI:30616"/>
    </ligand>
</feature>
<dbReference type="SMART" id="SM00365">
    <property type="entry name" value="LRR_SD22"/>
    <property type="match status" value="5"/>
</dbReference>
<dbReference type="SUPFAM" id="SSF52058">
    <property type="entry name" value="L domain-like"/>
    <property type="match status" value="1"/>
</dbReference>
<dbReference type="Gene3D" id="3.80.10.10">
    <property type="entry name" value="Ribonuclease Inhibitor"/>
    <property type="match status" value="3"/>
</dbReference>
<evidence type="ECO:0000256" key="20">
    <source>
        <dbReference type="SAM" id="Phobius"/>
    </source>
</evidence>
<evidence type="ECO:0000256" key="14">
    <source>
        <dbReference type="ARBA" id="ARBA00023136"/>
    </source>
</evidence>
<dbReference type="PROSITE" id="PS50011">
    <property type="entry name" value="PROTEIN_KINASE_DOM"/>
    <property type="match status" value="1"/>
</dbReference>
<evidence type="ECO:0000313" key="23">
    <source>
        <dbReference type="EMBL" id="CAK9141442.1"/>
    </source>
</evidence>
<dbReference type="GO" id="GO:0006952">
    <property type="term" value="P:defense response"/>
    <property type="evidence" value="ECO:0007669"/>
    <property type="project" value="UniProtKB-ARBA"/>
</dbReference>
<dbReference type="InterPro" id="IPR001611">
    <property type="entry name" value="Leu-rich_rpt"/>
</dbReference>
<keyword evidence="4" id="KW-0597">Phosphoprotein</keyword>
<evidence type="ECO:0000259" key="22">
    <source>
        <dbReference type="PROSITE" id="PS50011"/>
    </source>
</evidence>
<dbReference type="GO" id="GO:0005524">
    <property type="term" value="F:ATP binding"/>
    <property type="evidence" value="ECO:0007669"/>
    <property type="project" value="UniProtKB-UniRule"/>
</dbReference>
<evidence type="ECO:0000313" key="24">
    <source>
        <dbReference type="Proteomes" id="UP001642360"/>
    </source>
</evidence>
<dbReference type="FunFam" id="3.80.10.10:FF:000400">
    <property type="entry name" value="Nuclear pore complex protein NUP107"/>
    <property type="match status" value="1"/>
</dbReference>
<dbReference type="FunFam" id="1.10.510.10:FF:000445">
    <property type="entry name" value="MDIS1-interacting receptor like kinase 2"/>
    <property type="match status" value="1"/>
</dbReference>
<evidence type="ECO:0000256" key="7">
    <source>
        <dbReference type="ARBA" id="ARBA00022692"/>
    </source>
</evidence>
<feature type="domain" description="Protein kinase" evidence="22">
    <location>
        <begin position="650"/>
        <end position="921"/>
    </location>
</feature>
<dbReference type="PROSITE" id="PS00109">
    <property type="entry name" value="PROTEIN_KINASE_TYR"/>
    <property type="match status" value="1"/>
</dbReference>
<dbReference type="Pfam" id="PF00560">
    <property type="entry name" value="LRR_1"/>
    <property type="match status" value="8"/>
</dbReference>
<keyword evidence="9" id="KW-0677">Repeat</keyword>
<evidence type="ECO:0000256" key="17">
    <source>
        <dbReference type="ARBA" id="ARBA00047899"/>
    </source>
</evidence>
<organism evidence="23 24">
    <name type="scientific">Ilex paraguariensis</name>
    <name type="common">yerba mate</name>
    <dbReference type="NCBI Taxonomy" id="185542"/>
    <lineage>
        <taxon>Eukaryota</taxon>
        <taxon>Viridiplantae</taxon>
        <taxon>Streptophyta</taxon>
        <taxon>Embryophyta</taxon>
        <taxon>Tracheophyta</taxon>
        <taxon>Spermatophyta</taxon>
        <taxon>Magnoliopsida</taxon>
        <taxon>eudicotyledons</taxon>
        <taxon>Gunneridae</taxon>
        <taxon>Pentapetalae</taxon>
        <taxon>asterids</taxon>
        <taxon>campanulids</taxon>
        <taxon>Aquifoliales</taxon>
        <taxon>Aquifoliaceae</taxon>
        <taxon>Ilex</taxon>
    </lineage>
</organism>
<dbReference type="SUPFAM" id="SSF52047">
    <property type="entry name" value="RNI-like"/>
    <property type="match status" value="1"/>
</dbReference>